<dbReference type="InterPro" id="IPR027417">
    <property type="entry name" value="P-loop_NTPase"/>
</dbReference>
<dbReference type="AlphaFoldDB" id="A0A1F6TRD1"/>
<dbReference type="Pfam" id="PF00005">
    <property type="entry name" value="ABC_tran"/>
    <property type="match status" value="1"/>
</dbReference>
<dbReference type="InterPro" id="IPR017871">
    <property type="entry name" value="ABC_transporter-like_CS"/>
</dbReference>
<dbReference type="STRING" id="1817760.A2151_02965"/>
<comment type="caution">
    <text evidence="8">The sequence shown here is derived from an EMBL/GenBank/DDBJ whole genome shotgun (WGS) entry which is preliminary data.</text>
</comment>
<evidence type="ECO:0000313" key="8">
    <source>
        <dbReference type="EMBL" id="OGI47704.1"/>
    </source>
</evidence>
<organism evidence="8 9">
    <name type="scientific">Candidatus Muproteobacteria bacterium RBG_16_65_34</name>
    <dbReference type="NCBI Taxonomy" id="1817760"/>
    <lineage>
        <taxon>Bacteria</taxon>
        <taxon>Pseudomonadati</taxon>
        <taxon>Pseudomonadota</taxon>
        <taxon>Candidatus Muproteobacteria</taxon>
    </lineage>
</organism>
<evidence type="ECO:0000256" key="6">
    <source>
        <dbReference type="ARBA" id="ARBA00023136"/>
    </source>
</evidence>
<dbReference type="GO" id="GO:0005524">
    <property type="term" value="F:ATP binding"/>
    <property type="evidence" value="ECO:0007669"/>
    <property type="project" value="UniProtKB-KW"/>
</dbReference>
<dbReference type="InterPro" id="IPR005895">
    <property type="entry name" value="ABC_transptr_haem_export_CcmA"/>
</dbReference>
<keyword evidence="2" id="KW-0547">Nucleotide-binding</keyword>
<dbReference type="InterPro" id="IPR003439">
    <property type="entry name" value="ABC_transporter-like_ATP-bd"/>
</dbReference>
<evidence type="ECO:0000256" key="3">
    <source>
        <dbReference type="ARBA" id="ARBA00022748"/>
    </source>
</evidence>
<dbReference type="EMBL" id="MFSU01000048">
    <property type="protein sequence ID" value="OGI47704.1"/>
    <property type="molecule type" value="Genomic_DNA"/>
</dbReference>
<dbReference type="GO" id="GO:0017004">
    <property type="term" value="P:cytochrome complex assembly"/>
    <property type="evidence" value="ECO:0007669"/>
    <property type="project" value="UniProtKB-KW"/>
</dbReference>
<evidence type="ECO:0000256" key="4">
    <source>
        <dbReference type="ARBA" id="ARBA00022840"/>
    </source>
</evidence>
<evidence type="ECO:0000259" key="7">
    <source>
        <dbReference type="PROSITE" id="PS50893"/>
    </source>
</evidence>
<sequence length="204" mass="22080">MLEVVNLACVRGDRPLFSDLSFALKPGELLHVVGANGTGKTTLLRTLCGLTRQAAGEIRWRGAETRALGDEFRNELAYVGHLNGIQGELTPAENLRAAAGLAGAADPERIDAALETVRLSPYRGFPAKILSQGQKRRLALARLVLLRKPLWILDEPFSALDVASVTLMTQALTGHLADGGMVVLTSHQDFEVEIKNVTYVRLDA</sequence>
<dbReference type="Gene3D" id="3.40.50.300">
    <property type="entry name" value="P-loop containing nucleotide triphosphate hydrolases"/>
    <property type="match status" value="1"/>
</dbReference>
<gene>
    <name evidence="8" type="ORF">A2151_02965</name>
</gene>
<evidence type="ECO:0000256" key="5">
    <source>
        <dbReference type="ARBA" id="ARBA00022967"/>
    </source>
</evidence>
<dbReference type="Proteomes" id="UP000178885">
    <property type="component" value="Unassembled WGS sequence"/>
</dbReference>
<dbReference type="PANTHER" id="PTHR43499">
    <property type="entry name" value="ABC TRANSPORTER I FAMILY MEMBER 1"/>
    <property type="match status" value="1"/>
</dbReference>
<reference evidence="8 9" key="1">
    <citation type="journal article" date="2016" name="Nat. Commun.">
        <title>Thousands of microbial genomes shed light on interconnected biogeochemical processes in an aquifer system.</title>
        <authorList>
            <person name="Anantharaman K."/>
            <person name="Brown C.T."/>
            <person name="Hug L.A."/>
            <person name="Sharon I."/>
            <person name="Castelle C.J."/>
            <person name="Probst A.J."/>
            <person name="Thomas B.C."/>
            <person name="Singh A."/>
            <person name="Wilkins M.J."/>
            <person name="Karaoz U."/>
            <person name="Brodie E.L."/>
            <person name="Williams K.H."/>
            <person name="Hubbard S.S."/>
            <person name="Banfield J.F."/>
        </authorList>
    </citation>
    <scope>NUCLEOTIDE SEQUENCE [LARGE SCALE GENOMIC DNA]</scope>
</reference>
<dbReference type="GO" id="GO:0016887">
    <property type="term" value="F:ATP hydrolysis activity"/>
    <property type="evidence" value="ECO:0007669"/>
    <property type="project" value="InterPro"/>
</dbReference>
<dbReference type="PROSITE" id="PS00211">
    <property type="entry name" value="ABC_TRANSPORTER_1"/>
    <property type="match status" value="1"/>
</dbReference>
<dbReference type="PROSITE" id="PS50893">
    <property type="entry name" value="ABC_TRANSPORTER_2"/>
    <property type="match status" value="1"/>
</dbReference>
<dbReference type="SUPFAM" id="SSF52540">
    <property type="entry name" value="P-loop containing nucleoside triphosphate hydrolases"/>
    <property type="match status" value="1"/>
</dbReference>
<keyword evidence="5" id="KW-1278">Translocase</keyword>
<keyword evidence="4 8" id="KW-0067">ATP-binding</keyword>
<evidence type="ECO:0000256" key="2">
    <source>
        <dbReference type="ARBA" id="ARBA00022741"/>
    </source>
</evidence>
<keyword evidence="3" id="KW-0201">Cytochrome c-type biogenesis</keyword>
<dbReference type="GO" id="GO:0022857">
    <property type="term" value="F:transmembrane transporter activity"/>
    <property type="evidence" value="ECO:0007669"/>
    <property type="project" value="InterPro"/>
</dbReference>
<evidence type="ECO:0000256" key="1">
    <source>
        <dbReference type="ARBA" id="ARBA00022448"/>
    </source>
</evidence>
<dbReference type="InterPro" id="IPR003593">
    <property type="entry name" value="AAA+_ATPase"/>
</dbReference>
<dbReference type="NCBIfam" id="NF010061">
    <property type="entry name" value="PRK13538.1"/>
    <property type="match status" value="1"/>
</dbReference>
<dbReference type="NCBIfam" id="TIGR01189">
    <property type="entry name" value="ccmA"/>
    <property type="match status" value="1"/>
</dbReference>
<name>A0A1F6TRD1_9PROT</name>
<evidence type="ECO:0000313" key="9">
    <source>
        <dbReference type="Proteomes" id="UP000178885"/>
    </source>
</evidence>
<protein>
    <submittedName>
        <fullName evidence="8">Heme ABC transporter ATP-binding protein CcmA</fullName>
    </submittedName>
</protein>
<feature type="domain" description="ABC transporter" evidence="7">
    <location>
        <begin position="2"/>
        <end position="202"/>
    </location>
</feature>
<keyword evidence="1" id="KW-0813">Transport</keyword>
<dbReference type="PANTHER" id="PTHR43499:SF1">
    <property type="entry name" value="ABC TRANSPORTER I FAMILY MEMBER 1"/>
    <property type="match status" value="1"/>
</dbReference>
<keyword evidence="6" id="KW-0472">Membrane</keyword>
<proteinExistence type="predicted"/>
<accession>A0A1F6TRD1</accession>
<dbReference type="SMART" id="SM00382">
    <property type="entry name" value="AAA"/>
    <property type="match status" value="1"/>
</dbReference>